<comment type="caution">
    <text evidence="9">The sequence shown here is derived from an EMBL/GenBank/DDBJ whole genome shotgun (WGS) entry which is preliminary data.</text>
</comment>
<dbReference type="EMBL" id="VSSQ01011451">
    <property type="protein sequence ID" value="MPM46866.1"/>
    <property type="molecule type" value="Genomic_DNA"/>
</dbReference>
<dbReference type="InterPro" id="IPR000515">
    <property type="entry name" value="MetI-like"/>
</dbReference>
<feature type="transmembrane region" description="Helical" evidence="7">
    <location>
        <begin position="127"/>
        <end position="145"/>
    </location>
</feature>
<evidence type="ECO:0000256" key="4">
    <source>
        <dbReference type="ARBA" id="ARBA00022692"/>
    </source>
</evidence>
<dbReference type="Gene3D" id="1.10.3720.10">
    <property type="entry name" value="MetI-like"/>
    <property type="match status" value="1"/>
</dbReference>
<reference evidence="9" key="1">
    <citation type="submission" date="2019-08" db="EMBL/GenBank/DDBJ databases">
        <authorList>
            <person name="Kucharzyk K."/>
            <person name="Murdoch R.W."/>
            <person name="Higgins S."/>
            <person name="Loffler F."/>
        </authorList>
    </citation>
    <scope>NUCLEOTIDE SEQUENCE</scope>
</reference>
<dbReference type="CDD" id="cd06261">
    <property type="entry name" value="TM_PBP2"/>
    <property type="match status" value="1"/>
</dbReference>
<evidence type="ECO:0000256" key="6">
    <source>
        <dbReference type="ARBA" id="ARBA00023136"/>
    </source>
</evidence>
<dbReference type="SUPFAM" id="SSF161098">
    <property type="entry name" value="MetI-like"/>
    <property type="match status" value="1"/>
</dbReference>
<evidence type="ECO:0000256" key="5">
    <source>
        <dbReference type="ARBA" id="ARBA00022989"/>
    </source>
</evidence>
<feature type="domain" description="ABC transmembrane type-1" evidence="8">
    <location>
        <begin position="32"/>
        <end position="236"/>
    </location>
</feature>
<name>A0A645A1S4_9ZZZZ</name>
<gene>
    <name evidence="9" type="primary">lacF_46</name>
    <name evidence="9" type="ORF">SDC9_93573</name>
</gene>
<dbReference type="PANTHER" id="PTHR43227:SF3">
    <property type="entry name" value="BINDING-PROTEIN-DEPENDENT TRANSPORT SYSTEMS INNER MEMBRANE COMPONENT"/>
    <property type="match status" value="1"/>
</dbReference>
<evidence type="ECO:0000256" key="2">
    <source>
        <dbReference type="ARBA" id="ARBA00022448"/>
    </source>
</evidence>
<feature type="transmembrane region" description="Helical" evidence="7">
    <location>
        <begin position="36"/>
        <end position="57"/>
    </location>
</feature>
<feature type="transmembrane region" description="Helical" evidence="7">
    <location>
        <begin position="218"/>
        <end position="235"/>
    </location>
</feature>
<feature type="transmembrane region" description="Helical" evidence="7">
    <location>
        <begin position="100"/>
        <end position="120"/>
    </location>
</feature>
<feature type="transmembrane region" description="Helical" evidence="7">
    <location>
        <begin position="69"/>
        <end position="88"/>
    </location>
</feature>
<keyword evidence="2" id="KW-0813">Transport</keyword>
<protein>
    <submittedName>
        <fullName evidence="9">Lactose transport system permease protein LacF</fullName>
    </submittedName>
</protein>
<dbReference type="InterPro" id="IPR035906">
    <property type="entry name" value="MetI-like_sf"/>
</dbReference>
<proteinExistence type="predicted"/>
<accession>A0A645A1S4</accession>
<keyword evidence="5 7" id="KW-1133">Transmembrane helix</keyword>
<dbReference type="GO" id="GO:0055085">
    <property type="term" value="P:transmembrane transport"/>
    <property type="evidence" value="ECO:0007669"/>
    <property type="project" value="InterPro"/>
</dbReference>
<evidence type="ECO:0000256" key="7">
    <source>
        <dbReference type="SAM" id="Phobius"/>
    </source>
</evidence>
<evidence type="ECO:0000256" key="3">
    <source>
        <dbReference type="ARBA" id="ARBA00022475"/>
    </source>
</evidence>
<dbReference type="PANTHER" id="PTHR43227">
    <property type="entry name" value="BLL4140 PROTEIN"/>
    <property type="match status" value="1"/>
</dbReference>
<comment type="subcellular location">
    <subcellularLocation>
        <location evidence="1">Cell membrane</location>
        <topology evidence="1">Multi-pass membrane protein</topology>
    </subcellularLocation>
</comment>
<dbReference type="PROSITE" id="PS50928">
    <property type="entry name" value="ABC_TM1"/>
    <property type="match status" value="1"/>
</dbReference>
<keyword evidence="6 7" id="KW-0472">Membrane</keyword>
<sequence>MIIKPGSLSLEPVKFEYFRQALLADERFPLTLLNSVTSILMGMPLTVVFSLIIALLLNNKFRGRSFYRIIFFLPVIIMSGPVMTQLMSQTSAMNVTIDFMNIRSILMEMSWSGAITLIAFLDSFIRILWYCGVQIIIFIIALQKIDPNMYEAASIDGATAWESFWKITLPYLKPVILLNCVYTVVEMGAAADDATNQLIASNIADIARPYSYSAAQSWIYAGCMLLIIFIAFLLFREKKERGSER</sequence>
<evidence type="ECO:0000313" key="9">
    <source>
        <dbReference type="EMBL" id="MPM46866.1"/>
    </source>
</evidence>
<dbReference type="InterPro" id="IPR050809">
    <property type="entry name" value="UgpAE/MalFG_permease"/>
</dbReference>
<evidence type="ECO:0000256" key="1">
    <source>
        <dbReference type="ARBA" id="ARBA00004651"/>
    </source>
</evidence>
<dbReference type="Pfam" id="PF00528">
    <property type="entry name" value="BPD_transp_1"/>
    <property type="match status" value="1"/>
</dbReference>
<dbReference type="AlphaFoldDB" id="A0A645A1S4"/>
<dbReference type="GO" id="GO:0005886">
    <property type="term" value="C:plasma membrane"/>
    <property type="evidence" value="ECO:0007669"/>
    <property type="project" value="UniProtKB-SubCell"/>
</dbReference>
<organism evidence="9">
    <name type="scientific">bioreactor metagenome</name>
    <dbReference type="NCBI Taxonomy" id="1076179"/>
    <lineage>
        <taxon>unclassified sequences</taxon>
        <taxon>metagenomes</taxon>
        <taxon>ecological metagenomes</taxon>
    </lineage>
</organism>
<evidence type="ECO:0000259" key="8">
    <source>
        <dbReference type="PROSITE" id="PS50928"/>
    </source>
</evidence>
<keyword evidence="4 7" id="KW-0812">Transmembrane</keyword>
<keyword evidence="3" id="KW-1003">Cell membrane</keyword>